<comment type="subcellular location">
    <subcellularLocation>
        <location evidence="1">Mitochondrion inner membrane</location>
        <topology evidence="1">Multi-pass membrane protein</topology>
    </subcellularLocation>
</comment>
<evidence type="ECO:0000256" key="12">
    <source>
        <dbReference type="ARBA" id="ARBA00040792"/>
    </source>
</evidence>
<dbReference type="SUPFAM" id="SSF52540">
    <property type="entry name" value="P-loop containing nucleoside triphosphate hydrolases"/>
    <property type="match status" value="1"/>
</dbReference>
<evidence type="ECO:0000256" key="7">
    <source>
        <dbReference type="ARBA" id="ARBA00022967"/>
    </source>
</evidence>
<comment type="subunit">
    <text evidence="2">Homodimer.</text>
</comment>
<evidence type="ECO:0000256" key="13">
    <source>
        <dbReference type="SAM" id="Phobius"/>
    </source>
</evidence>
<dbReference type="InterPro" id="IPR036640">
    <property type="entry name" value="ABC1_TM_sf"/>
</dbReference>
<sequence length="665" mass="72945">MPEVNGAKKVEGAQTVLKPEVVQKAAPAAPGSGVKNDPLLAEKTVSNKEQRKADWAIMKEMSRYLWPKDNLGTRLRVGLSVALLVGAKVLNVQVPFYFKSIVDAMNIDFAALGGTATTVAGSMIIAYGVTRMGATLFQELRNAVFASVAQKAIRRVACSVYEHLLKLDLNFHLSRQTGGLTRAIDRGTKGISFLLTSMVFHILPTALEISMVCGILTYQYGAKFAAITAATMVAYTAFTITTTSWRTKFRKQANAADNRAATVAVDSLINYEAVKYFNNEKFEVKRYDKALQSYEQASIKVATSLAFLNSGQNIIFSSALTAMMYLAANGVATGNLTVGDLVMVNQLVFQLSVPLNFLGSVYRELRQSLLDMETLFNLQKVNVAVKDAPNAKPLALSPSGAGATIRFENVTFGYRPDRPILKDLNLTIPAGKKVSIVGPSGCGKSTILRLLFRSYDVQEGRITIDGQDVRDVQIDSLRRAVGVVPQDTPLFNASIMHNIRYGNVEASDDDVRAAARRAKLDEVIAKFPDGYETTVGERGMMISGGEKQRLAVSRLILKDPPLLFFDEATSALDTHTEQALLQNINSVIREKKRTSVFVAHRLRTIYDSDLIIVLKDGKVVEQGTHDKLVDTGGLYSELWSAQETLFVDGTEEAEKKEGEKEKERK</sequence>
<feature type="transmembrane region" description="Helical" evidence="13">
    <location>
        <begin position="110"/>
        <end position="129"/>
    </location>
</feature>
<evidence type="ECO:0000256" key="3">
    <source>
        <dbReference type="ARBA" id="ARBA00022448"/>
    </source>
</evidence>
<dbReference type="InterPro" id="IPR011527">
    <property type="entry name" value="ABC1_TM_dom"/>
</dbReference>
<dbReference type="GO" id="GO:0005524">
    <property type="term" value="F:ATP binding"/>
    <property type="evidence" value="ECO:0007669"/>
    <property type="project" value="UniProtKB-KW"/>
</dbReference>
<dbReference type="PROSITE" id="PS00211">
    <property type="entry name" value="ABC_TRANSPORTER_1"/>
    <property type="match status" value="1"/>
</dbReference>
<keyword evidence="9 13" id="KW-0472">Membrane</keyword>
<keyword evidence="17" id="KW-1185">Reference proteome</keyword>
<comment type="similarity">
    <text evidence="10">Belongs to the ABC transporter superfamily. ABCB family. Heavy Metal importer (TC 3.A.1.210) subfamily.</text>
</comment>
<dbReference type="PROSITE" id="PS50893">
    <property type="entry name" value="ABC_TRANSPORTER_2"/>
    <property type="match status" value="1"/>
</dbReference>
<dbReference type="AlphaFoldDB" id="A0AA40CKP2"/>
<dbReference type="GO" id="GO:0140359">
    <property type="term" value="F:ABC-type transporter activity"/>
    <property type="evidence" value="ECO:0007669"/>
    <property type="project" value="InterPro"/>
</dbReference>
<proteinExistence type="inferred from homology"/>
<dbReference type="InterPro" id="IPR003593">
    <property type="entry name" value="AAA+_ATPase"/>
</dbReference>
<evidence type="ECO:0000256" key="1">
    <source>
        <dbReference type="ARBA" id="ARBA00004448"/>
    </source>
</evidence>
<dbReference type="Pfam" id="PF00664">
    <property type="entry name" value="ABC_membrane"/>
    <property type="match status" value="1"/>
</dbReference>
<keyword evidence="6" id="KW-0067">ATP-binding</keyword>
<evidence type="ECO:0000256" key="6">
    <source>
        <dbReference type="ARBA" id="ARBA00022840"/>
    </source>
</evidence>
<dbReference type="GO" id="GO:0016887">
    <property type="term" value="F:ATP hydrolysis activity"/>
    <property type="evidence" value="ECO:0007669"/>
    <property type="project" value="InterPro"/>
</dbReference>
<evidence type="ECO:0000259" key="15">
    <source>
        <dbReference type="PROSITE" id="PS50929"/>
    </source>
</evidence>
<organism evidence="16 17">
    <name type="scientific">Lasiodiplodia hormozganensis</name>
    <dbReference type="NCBI Taxonomy" id="869390"/>
    <lineage>
        <taxon>Eukaryota</taxon>
        <taxon>Fungi</taxon>
        <taxon>Dikarya</taxon>
        <taxon>Ascomycota</taxon>
        <taxon>Pezizomycotina</taxon>
        <taxon>Dothideomycetes</taxon>
        <taxon>Dothideomycetes incertae sedis</taxon>
        <taxon>Botryosphaeriales</taxon>
        <taxon>Botryosphaeriaceae</taxon>
        <taxon>Lasiodiplodia</taxon>
    </lineage>
</organism>
<feature type="domain" description="ABC transporter" evidence="14">
    <location>
        <begin position="405"/>
        <end position="641"/>
    </location>
</feature>
<dbReference type="CDD" id="cd18582">
    <property type="entry name" value="ABC_6TM_ATM1_ABCB7"/>
    <property type="match status" value="1"/>
</dbReference>
<evidence type="ECO:0000256" key="10">
    <source>
        <dbReference type="ARBA" id="ARBA00024363"/>
    </source>
</evidence>
<keyword evidence="5" id="KW-0547">Nucleotide-binding</keyword>
<keyword evidence="7" id="KW-1278">Translocase</keyword>
<dbReference type="Gene3D" id="3.40.50.300">
    <property type="entry name" value="P-loop containing nucleotide triphosphate hydrolases"/>
    <property type="match status" value="1"/>
</dbReference>
<keyword evidence="3" id="KW-0813">Transport</keyword>
<dbReference type="EMBL" id="JAUJDW010000073">
    <property type="protein sequence ID" value="KAK0642501.1"/>
    <property type="molecule type" value="Genomic_DNA"/>
</dbReference>
<keyword evidence="8 13" id="KW-1133">Transmembrane helix</keyword>
<evidence type="ECO:0000256" key="5">
    <source>
        <dbReference type="ARBA" id="ARBA00022741"/>
    </source>
</evidence>
<dbReference type="CDD" id="cd03253">
    <property type="entry name" value="ABCC_ATM1_transporter"/>
    <property type="match status" value="1"/>
</dbReference>
<evidence type="ECO:0000256" key="8">
    <source>
        <dbReference type="ARBA" id="ARBA00022989"/>
    </source>
</evidence>
<feature type="transmembrane region" description="Helical" evidence="13">
    <location>
        <begin position="224"/>
        <end position="245"/>
    </location>
</feature>
<dbReference type="SMART" id="SM00382">
    <property type="entry name" value="AAA"/>
    <property type="match status" value="1"/>
</dbReference>
<feature type="transmembrane region" description="Helical" evidence="13">
    <location>
        <begin position="191"/>
        <end position="218"/>
    </location>
</feature>
<dbReference type="PROSITE" id="PS50929">
    <property type="entry name" value="ABC_TM1F"/>
    <property type="match status" value="1"/>
</dbReference>
<dbReference type="Pfam" id="PF00005">
    <property type="entry name" value="ABC_tran"/>
    <property type="match status" value="1"/>
</dbReference>
<evidence type="ECO:0000313" key="17">
    <source>
        <dbReference type="Proteomes" id="UP001175001"/>
    </source>
</evidence>
<accession>A0AA40CKP2</accession>
<dbReference type="InterPro" id="IPR027417">
    <property type="entry name" value="P-loop_NTPase"/>
</dbReference>
<dbReference type="GO" id="GO:0005743">
    <property type="term" value="C:mitochondrial inner membrane"/>
    <property type="evidence" value="ECO:0007669"/>
    <property type="project" value="UniProtKB-SubCell"/>
</dbReference>
<dbReference type="InterPro" id="IPR017871">
    <property type="entry name" value="ABC_transporter-like_CS"/>
</dbReference>
<dbReference type="GO" id="GO:0140466">
    <property type="term" value="P:iron-sulfur cluster export from the mitochondrion"/>
    <property type="evidence" value="ECO:0007669"/>
    <property type="project" value="UniProtKB-ARBA"/>
</dbReference>
<dbReference type="PANTHER" id="PTHR24221">
    <property type="entry name" value="ATP-BINDING CASSETTE SUB-FAMILY B"/>
    <property type="match status" value="1"/>
</dbReference>
<evidence type="ECO:0000313" key="16">
    <source>
        <dbReference type="EMBL" id="KAK0642501.1"/>
    </source>
</evidence>
<dbReference type="GO" id="GO:0006879">
    <property type="term" value="P:intracellular iron ion homeostasis"/>
    <property type="evidence" value="ECO:0007669"/>
    <property type="project" value="TreeGrafter"/>
</dbReference>
<reference evidence="16" key="1">
    <citation type="submission" date="2023-06" db="EMBL/GenBank/DDBJ databases">
        <title>Multi-omics analyses reveal the molecular pathogenesis toolkit of Lasiodiplodia hormozganensis, a cross-kingdom pathogen.</title>
        <authorList>
            <person name="Felix C."/>
            <person name="Meneses R."/>
            <person name="Goncalves M.F.M."/>
            <person name="Tilleman L."/>
            <person name="Duarte A.S."/>
            <person name="Jorrin-Novo J.V."/>
            <person name="Van De Peer Y."/>
            <person name="Deforce D."/>
            <person name="Van Nieuwerburgh F."/>
            <person name="Esteves A.C."/>
            <person name="Alves A."/>
        </authorList>
    </citation>
    <scope>NUCLEOTIDE SEQUENCE</scope>
    <source>
        <strain evidence="16">CBS 339.90</strain>
    </source>
</reference>
<keyword evidence="4 13" id="KW-0812">Transmembrane</keyword>
<evidence type="ECO:0000256" key="11">
    <source>
        <dbReference type="ARBA" id="ARBA00039906"/>
    </source>
</evidence>
<dbReference type="InterPro" id="IPR039421">
    <property type="entry name" value="Type_1_exporter"/>
</dbReference>
<dbReference type="PANTHER" id="PTHR24221:SF402">
    <property type="entry name" value="IRON-SULFUR CLUSTERS TRANSPORTER ABCB7, MITOCHONDRIAL"/>
    <property type="match status" value="1"/>
</dbReference>
<comment type="caution">
    <text evidence="16">The sequence shown here is derived from an EMBL/GenBank/DDBJ whole genome shotgun (WGS) entry which is preliminary data.</text>
</comment>
<feature type="transmembrane region" description="Helical" evidence="13">
    <location>
        <begin position="77"/>
        <end position="98"/>
    </location>
</feature>
<gene>
    <name evidence="16" type="primary">atm1</name>
    <name evidence="16" type="ORF">DIS24_g8977</name>
</gene>
<dbReference type="FunFam" id="1.20.1560.10:FF:000004">
    <property type="entry name" value="ATP-binding cassette sub-family B member 7"/>
    <property type="match status" value="1"/>
</dbReference>
<dbReference type="Gene3D" id="1.20.1560.10">
    <property type="entry name" value="ABC transporter type 1, transmembrane domain"/>
    <property type="match status" value="1"/>
</dbReference>
<name>A0AA40CKP2_9PEZI</name>
<dbReference type="FunFam" id="3.40.50.300:FF:000186">
    <property type="entry name" value="ATP-binding cassette sub-family B member 7, mitochondrial"/>
    <property type="match status" value="1"/>
</dbReference>
<dbReference type="SUPFAM" id="SSF90123">
    <property type="entry name" value="ABC transporter transmembrane region"/>
    <property type="match status" value="1"/>
</dbReference>
<evidence type="ECO:0000256" key="9">
    <source>
        <dbReference type="ARBA" id="ARBA00023136"/>
    </source>
</evidence>
<dbReference type="InterPro" id="IPR003439">
    <property type="entry name" value="ABC_transporter-like_ATP-bd"/>
</dbReference>
<protein>
    <recommendedName>
        <fullName evidence="11">Iron-sulfur clusters transporter ATM1, mitochondrial</fullName>
    </recommendedName>
    <alternativeName>
        <fullName evidence="12">Iron-sulfur clusters transporter atm1, mitochondrial</fullName>
    </alternativeName>
</protein>
<evidence type="ECO:0000256" key="2">
    <source>
        <dbReference type="ARBA" id="ARBA00011738"/>
    </source>
</evidence>
<dbReference type="Proteomes" id="UP001175001">
    <property type="component" value="Unassembled WGS sequence"/>
</dbReference>
<feature type="domain" description="ABC transmembrane type-1" evidence="15">
    <location>
        <begin position="79"/>
        <end position="367"/>
    </location>
</feature>
<evidence type="ECO:0000256" key="4">
    <source>
        <dbReference type="ARBA" id="ARBA00022692"/>
    </source>
</evidence>
<evidence type="ECO:0000259" key="14">
    <source>
        <dbReference type="PROSITE" id="PS50893"/>
    </source>
</evidence>